<gene>
    <name evidence="1" type="ORF">Q31b_31740</name>
</gene>
<proteinExistence type="predicted"/>
<dbReference type="AlphaFoldDB" id="A0A5C6DYB5"/>
<protein>
    <submittedName>
        <fullName evidence="1">Uncharacterized protein</fullName>
    </submittedName>
</protein>
<reference evidence="1 2" key="1">
    <citation type="submission" date="2019-02" db="EMBL/GenBank/DDBJ databases">
        <title>Deep-cultivation of Planctomycetes and their phenomic and genomic characterization uncovers novel biology.</title>
        <authorList>
            <person name="Wiegand S."/>
            <person name="Jogler M."/>
            <person name="Boedeker C."/>
            <person name="Pinto D."/>
            <person name="Vollmers J."/>
            <person name="Rivas-Marin E."/>
            <person name="Kohn T."/>
            <person name="Peeters S.H."/>
            <person name="Heuer A."/>
            <person name="Rast P."/>
            <person name="Oberbeckmann S."/>
            <person name="Bunk B."/>
            <person name="Jeske O."/>
            <person name="Meyerdierks A."/>
            <person name="Storesund J.E."/>
            <person name="Kallscheuer N."/>
            <person name="Luecker S."/>
            <person name="Lage O.M."/>
            <person name="Pohl T."/>
            <person name="Merkel B.J."/>
            <person name="Hornburger P."/>
            <person name="Mueller R.-W."/>
            <person name="Bruemmer F."/>
            <person name="Labrenz M."/>
            <person name="Spormann A.M."/>
            <person name="Op Den Camp H."/>
            <person name="Overmann J."/>
            <person name="Amann R."/>
            <person name="Jetten M.S.M."/>
            <person name="Mascher T."/>
            <person name="Medema M.H."/>
            <person name="Devos D.P."/>
            <person name="Kaster A.-K."/>
            <person name="Ovreas L."/>
            <person name="Rohde M."/>
            <person name="Galperin M.Y."/>
            <person name="Jogler C."/>
        </authorList>
    </citation>
    <scope>NUCLEOTIDE SEQUENCE [LARGE SCALE GENOMIC DNA]</scope>
    <source>
        <strain evidence="1 2">Q31b</strain>
    </source>
</reference>
<evidence type="ECO:0000313" key="2">
    <source>
        <dbReference type="Proteomes" id="UP000315471"/>
    </source>
</evidence>
<keyword evidence="2" id="KW-1185">Reference proteome</keyword>
<organism evidence="1 2">
    <name type="scientific">Novipirellula aureliae</name>
    <dbReference type="NCBI Taxonomy" id="2527966"/>
    <lineage>
        <taxon>Bacteria</taxon>
        <taxon>Pseudomonadati</taxon>
        <taxon>Planctomycetota</taxon>
        <taxon>Planctomycetia</taxon>
        <taxon>Pirellulales</taxon>
        <taxon>Pirellulaceae</taxon>
        <taxon>Novipirellula</taxon>
    </lineage>
</organism>
<evidence type="ECO:0000313" key="1">
    <source>
        <dbReference type="EMBL" id="TWU39859.1"/>
    </source>
</evidence>
<name>A0A5C6DYB5_9BACT</name>
<sequence>MAASGIARWATQPETSPLATMCSKLLETIADRNSIHRKLLLGLPDSIPAYASDRDQRDHDRVLIHHDRGCR</sequence>
<accession>A0A5C6DYB5</accession>
<dbReference type="EMBL" id="SJPY01000005">
    <property type="protein sequence ID" value="TWU39859.1"/>
    <property type="molecule type" value="Genomic_DNA"/>
</dbReference>
<dbReference type="Proteomes" id="UP000315471">
    <property type="component" value="Unassembled WGS sequence"/>
</dbReference>
<comment type="caution">
    <text evidence="1">The sequence shown here is derived from an EMBL/GenBank/DDBJ whole genome shotgun (WGS) entry which is preliminary data.</text>
</comment>